<reference evidence="2" key="1">
    <citation type="submission" date="2017-08" db="EMBL/GenBank/DDBJ databases">
        <title>Direct submision.</title>
        <authorList>
            <person name="Kim S.-J."/>
            <person name="Rhee S.-K."/>
        </authorList>
    </citation>
    <scope>NUCLEOTIDE SEQUENCE [LARGE SCALE GENOMIC DNA]</scope>
    <source>
        <strain evidence="2">GI5</strain>
    </source>
</reference>
<evidence type="ECO:0000313" key="1">
    <source>
        <dbReference type="EMBL" id="AUM11588.1"/>
    </source>
</evidence>
<dbReference type="KEGG" id="kak:Kalk_03775"/>
<name>A0A2K9LGU7_9GAMM</name>
<dbReference type="OrthoDB" id="5477453at2"/>
<gene>
    <name evidence="1" type="ORF">Kalk_03775</name>
</gene>
<evidence type="ECO:0000313" key="2">
    <source>
        <dbReference type="Proteomes" id="UP000235116"/>
    </source>
</evidence>
<dbReference type="RefSeq" id="WP_101892928.1">
    <property type="nucleotide sequence ID" value="NZ_CP022684.1"/>
</dbReference>
<keyword evidence="2" id="KW-1185">Reference proteome</keyword>
<protein>
    <submittedName>
        <fullName evidence="1">Uncharacterized protein</fullName>
    </submittedName>
</protein>
<organism evidence="1 2">
    <name type="scientific">Ketobacter alkanivorans</name>
    <dbReference type="NCBI Taxonomy" id="1917421"/>
    <lineage>
        <taxon>Bacteria</taxon>
        <taxon>Pseudomonadati</taxon>
        <taxon>Pseudomonadota</taxon>
        <taxon>Gammaproteobacteria</taxon>
        <taxon>Pseudomonadales</taxon>
        <taxon>Ketobacteraceae</taxon>
        <taxon>Ketobacter</taxon>
    </lineage>
</organism>
<dbReference type="EMBL" id="CP022684">
    <property type="protein sequence ID" value="AUM11588.1"/>
    <property type="molecule type" value="Genomic_DNA"/>
</dbReference>
<sequence>MNRHSLSLRRAGWLSAAGIVVLTAFPALAKPLCNPLTLNTCGLPFPSDYWVETEPNSPTGARIDISDEILRPEVLAQLPVENGISVEQIFNDASGFSAASAVVFEFDNPPDTATLPKHGGSAVLAFDLTADAPVDIRTQINEYARGRRVSSPSQVLEIFPMGRWSFGHTIAVVVTKSLHIEGEQDDFESFHSNASDPDQQTYITALSQAIQRMGLTPDQVRTATLFTVRDRNEVLNPIRDLVTRTFDAEHPVRNIEVHYKSFFSRKAALITGELLTHNYRRENGIGLVDFEGDYQEQWIPFRLTLPKAARNSGAVPIAFYAHGLGANKESDLLMGDLNAGLGIATFSVDFPNHGARAEADGGGVFENLIIDKVTREIGMMTQNNIDFAAAHKALIGMSDLDVVGRWRWGSCWQCADGIADLDTRRVFMQGTSLGGVLGSAYAALSPDLDGAVFQVSGVGVTSILAGSLLWDLRFSRLEPPAADGAEALLLKGAIQQLLDYGDPINYIDLMRFPDDGRPIRPLYVMTGSGDSIVPNDSSIALARIAGLPLVGEALYEMPGVEQQETVDELGFGISQLPPLMADLEFLIGPLLTDASGHMSFLWTSSAQQNKAWIREFILQQ</sequence>
<dbReference type="Proteomes" id="UP000235116">
    <property type="component" value="Chromosome"/>
</dbReference>
<accession>A0A2K9LGU7</accession>
<dbReference type="SUPFAM" id="SSF53474">
    <property type="entry name" value="alpha/beta-Hydrolases"/>
    <property type="match status" value="1"/>
</dbReference>
<proteinExistence type="predicted"/>
<dbReference type="InterPro" id="IPR029058">
    <property type="entry name" value="AB_hydrolase_fold"/>
</dbReference>
<dbReference type="AlphaFoldDB" id="A0A2K9LGU7"/>
<dbReference type="Gene3D" id="3.40.50.1820">
    <property type="entry name" value="alpha/beta hydrolase"/>
    <property type="match status" value="1"/>
</dbReference>